<comment type="similarity">
    <text evidence="5">Belongs to the Rap family.</text>
</comment>
<dbReference type="Gene3D" id="1.25.40.10">
    <property type="entry name" value="Tetratricopeptide repeat domain"/>
    <property type="match status" value="2"/>
</dbReference>
<dbReference type="PANTHER" id="PTHR46630:SF1">
    <property type="entry name" value="TETRATRICOPEPTIDE REPEAT PROTEIN 29"/>
    <property type="match status" value="1"/>
</dbReference>
<feature type="transmembrane region" description="Helical" evidence="8">
    <location>
        <begin position="296"/>
        <end position="315"/>
    </location>
</feature>
<dbReference type="InterPro" id="IPR036388">
    <property type="entry name" value="WH-like_DNA-bd_sf"/>
</dbReference>
<dbReference type="SUPFAM" id="SSF48452">
    <property type="entry name" value="TPR-like"/>
    <property type="match status" value="1"/>
</dbReference>
<dbReference type="GO" id="GO:0005737">
    <property type="term" value="C:cytoplasm"/>
    <property type="evidence" value="ECO:0007669"/>
    <property type="project" value="UniProtKB-SubCell"/>
</dbReference>
<dbReference type="SMART" id="SM00028">
    <property type="entry name" value="TPR"/>
    <property type="match status" value="2"/>
</dbReference>
<keyword evidence="8" id="KW-0472">Membrane</keyword>
<evidence type="ECO:0000256" key="5">
    <source>
        <dbReference type="ARBA" id="ARBA00038253"/>
    </source>
</evidence>
<protein>
    <submittedName>
        <fullName evidence="9">Tetratricopeptide repeat protein</fullName>
    </submittedName>
</protein>
<feature type="coiled-coil region" evidence="7">
    <location>
        <begin position="268"/>
        <end position="295"/>
    </location>
</feature>
<evidence type="ECO:0000256" key="2">
    <source>
        <dbReference type="ARBA" id="ARBA00022490"/>
    </source>
</evidence>
<evidence type="ECO:0000256" key="6">
    <source>
        <dbReference type="PROSITE-ProRule" id="PRU00339"/>
    </source>
</evidence>
<dbReference type="InterPro" id="IPR016032">
    <property type="entry name" value="Sig_transdc_resp-reg_C-effctor"/>
</dbReference>
<keyword evidence="4 6" id="KW-0802">TPR repeat</keyword>
<dbReference type="GO" id="GO:0006355">
    <property type="term" value="P:regulation of DNA-templated transcription"/>
    <property type="evidence" value="ECO:0007669"/>
    <property type="project" value="InterPro"/>
</dbReference>
<evidence type="ECO:0000313" key="9">
    <source>
        <dbReference type="EMBL" id="QBA21014.1"/>
    </source>
</evidence>
<dbReference type="InterPro" id="IPR051476">
    <property type="entry name" value="Bac_ResReg_Asp_Phosphatase"/>
</dbReference>
<dbReference type="AlphaFoldDB" id="A0A411DL66"/>
<dbReference type="PANTHER" id="PTHR46630">
    <property type="entry name" value="TETRATRICOPEPTIDE REPEAT PROTEIN 29"/>
    <property type="match status" value="1"/>
</dbReference>
<evidence type="ECO:0000256" key="1">
    <source>
        <dbReference type="ARBA" id="ARBA00004496"/>
    </source>
</evidence>
<keyword evidence="8" id="KW-0812">Transmembrane</keyword>
<keyword evidence="7" id="KW-0175">Coiled coil</keyword>
<comment type="subcellular location">
    <subcellularLocation>
        <location evidence="1">Cytoplasm</location>
    </subcellularLocation>
</comment>
<dbReference type="GO" id="GO:0003677">
    <property type="term" value="F:DNA binding"/>
    <property type="evidence" value="ECO:0007669"/>
    <property type="project" value="InterPro"/>
</dbReference>
<accession>A0A411DL66</accession>
<dbReference type="SUPFAM" id="SSF46894">
    <property type="entry name" value="C-terminal effector domain of the bipartite response regulators"/>
    <property type="match status" value="1"/>
</dbReference>
<dbReference type="Gene3D" id="1.10.10.10">
    <property type="entry name" value="Winged helix-like DNA-binding domain superfamily/Winged helix DNA-binding domain"/>
    <property type="match status" value="1"/>
</dbReference>
<keyword evidence="2" id="KW-0963">Cytoplasm</keyword>
<sequence length="441" mass="52039">MKSTSEYKKRGDFEGALKFNMHVLTDYENNGDSKGVIMVYTNIGSILCSFSRHKESLEYLDKAKKELSKIKSPILTANLYNEYGRNYTRLGLYSQSNDAFNKAEQYIRKISNEKQRKFLLFYNYSWKHTNFIRNKDFDSLQHIEKKMLDVMPGTLAYTRIADGFIDKRSHLDSAAYYMDKAVSNFNTANISEKGIALFSYGDLYNVKGNKRKALEYYEKTIDIFEQTQNKPALLTVFDTISNVYKSLHEIEKSNMYLRQYTILNDSLNKNEKEAVNLAVNKLVELNQEEKRQERKVFYLIVAIMLMGFGGLIYLIRKIYDKNELKKDKLLEKKALETEALKLKVNDSFDEIIQLMESRSPLFLKRFKEIYSEFYEKVTQHTAELTEHDIKIIAYLRLNLTNKDICRYENIGLRGIETKRYRLKKKLKLPQHIELQKWILEL</sequence>
<organism evidence="9">
    <name type="scientific">Chryseobacterium indologenes</name>
    <name type="common">Flavobacterium indologenes</name>
    <dbReference type="NCBI Taxonomy" id="253"/>
    <lineage>
        <taxon>Bacteria</taxon>
        <taxon>Pseudomonadati</taxon>
        <taxon>Bacteroidota</taxon>
        <taxon>Flavobacteriia</taxon>
        <taxon>Flavobacteriales</taxon>
        <taxon>Weeksellaceae</taxon>
        <taxon>Chryseobacterium group</taxon>
        <taxon>Chryseobacterium</taxon>
    </lineage>
</organism>
<proteinExistence type="inferred from homology"/>
<dbReference type="EMBL" id="CP035532">
    <property type="protein sequence ID" value="QBA21014.1"/>
    <property type="molecule type" value="Genomic_DNA"/>
</dbReference>
<dbReference type="PROSITE" id="PS50005">
    <property type="entry name" value="TPR"/>
    <property type="match status" value="1"/>
</dbReference>
<gene>
    <name evidence="9" type="ORF">EU348_07340</name>
</gene>
<name>A0A411DL66_CHRID</name>
<evidence type="ECO:0000256" key="3">
    <source>
        <dbReference type="ARBA" id="ARBA00022737"/>
    </source>
</evidence>
<evidence type="ECO:0000256" key="7">
    <source>
        <dbReference type="SAM" id="Coils"/>
    </source>
</evidence>
<reference evidence="9" key="1">
    <citation type="submission" date="2019-01" db="EMBL/GenBank/DDBJ databases">
        <title>Whole Genome Sequencing for Putative Detection of Antimicrobial Resistance and Potential Virulence Factors in Chryseobacterium indologenes isolated from Nile Tilapia in Tanzania.</title>
        <authorList>
            <person name="Mwega E."/>
            <person name="Mutoloki S."/>
            <person name="Mugimba K."/>
            <person name="Colquhoun D."/>
            <person name="Mdegela R."/>
            <person name="Evensen O."/>
            <person name="Wasteson Y."/>
        </authorList>
    </citation>
    <scope>NUCLEOTIDE SEQUENCE [LARGE SCALE GENOMIC DNA]</scope>
    <source>
        <strain evidence="9">StR 01</strain>
    </source>
</reference>
<feature type="repeat" description="TPR" evidence="6">
    <location>
        <begin position="194"/>
        <end position="227"/>
    </location>
</feature>
<keyword evidence="3" id="KW-0677">Repeat</keyword>
<dbReference type="InterPro" id="IPR011990">
    <property type="entry name" value="TPR-like_helical_dom_sf"/>
</dbReference>
<evidence type="ECO:0000256" key="8">
    <source>
        <dbReference type="SAM" id="Phobius"/>
    </source>
</evidence>
<evidence type="ECO:0000256" key="4">
    <source>
        <dbReference type="ARBA" id="ARBA00022803"/>
    </source>
</evidence>
<dbReference type="InterPro" id="IPR019734">
    <property type="entry name" value="TPR_rpt"/>
</dbReference>
<keyword evidence="8" id="KW-1133">Transmembrane helix</keyword>